<dbReference type="GO" id="GO:0005634">
    <property type="term" value="C:nucleus"/>
    <property type="evidence" value="ECO:0007669"/>
    <property type="project" value="UniProtKB-SubCell"/>
</dbReference>
<dbReference type="Proteomes" id="UP001168821">
    <property type="component" value="Unassembled WGS sequence"/>
</dbReference>
<proteinExistence type="inferred from homology"/>
<evidence type="ECO:0000313" key="10">
    <source>
        <dbReference type="Proteomes" id="UP001168821"/>
    </source>
</evidence>
<dbReference type="InterPro" id="IPR027806">
    <property type="entry name" value="HARBI1_dom"/>
</dbReference>
<dbReference type="PANTHER" id="PTHR22930">
    <property type="match status" value="1"/>
</dbReference>
<comment type="caution">
    <text evidence="9">The sequence shown here is derived from an EMBL/GenBank/DDBJ whole genome shotgun (WGS) entry which is preliminary data.</text>
</comment>
<organism evidence="9 10">
    <name type="scientific">Zophobas morio</name>
    <dbReference type="NCBI Taxonomy" id="2755281"/>
    <lineage>
        <taxon>Eukaryota</taxon>
        <taxon>Metazoa</taxon>
        <taxon>Ecdysozoa</taxon>
        <taxon>Arthropoda</taxon>
        <taxon>Hexapoda</taxon>
        <taxon>Insecta</taxon>
        <taxon>Pterygota</taxon>
        <taxon>Neoptera</taxon>
        <taxon>Endopterygota</taxon>
        <taxon>Coleoptera</taxon>
        <taxon>Polyphaga</taxon>
        <taxon>Cucujiformia</taxon>
        <taxon>Tenebrionidae</taxon>
        <taxon>Zophobas</taxon>
    </lineage>
</organism>
<keyword evidence="6" id="KW-0378">Hydrolase</keyword>
<evidence type="ECO:0000256" key="2">
    <source>
        <dbReference type="ARBA" id="ARBA00004123"/>
    </source>
</evidence>
<evidence type="ECO:0000256" key="5">
    <source>
        <dbReference type="ARBA" id="ARBA00022723"/>
    </source>
</evidence>
<feature type="domain" description="DDE Tnp4" evidence="8">
    <location>
        <begin position="169"/>
        <end position="318"/>
    </location>
</feature>
<comment type="cofactor">
    <cofactor evidence="1">
        <name>a divalent metal cation</name>
        <dbReference type="ChEBI" id="CHEBI:60240"/>
    </cofactor>
</comment>
<dbReference type="GO" id="GO:0004518">
    <property type="term" value="F:nuclease activity"/>
    <property type="evidence" value="ECO:0007669"/>
    <property type="project" value="UniProtKB-KW"/>
</dbReference>
<reference evidence="9" key="1">
    <citation type="journal article" date="2023" name="G3 (Bethesda)">
        <title>Whole genome assemblies of Zophobas morio and Tenebrio molitor.</title>
        <authorList>
            <person name="Kaur S."/>
            <person name="Stinson S.A."/>
            <person name="diCenzo G.C."/>
        </authorList>
    </citation>
    <scope>NUCLEOTIDE SEQUENCE</scope>
    <source>
        <strain evidence="9">QUZm001</strain>
    </source>
</reference>
<evidence type="ECO:0000256" key="3">
    <source>
        <dbReference type="ARBA" id="ARBA00006958"/>
    </source>
</evidence>
<keyword evidence="10" id="KW-1185">Reference proteome</keyword>
<dbReference type="GO" id="GO:0016787">
    <property type="term" value="F:hydrolase activity"/>
    <property type="evidence" value="ECO:0007669"/>
    <property type="project" value="UniProtKB-KW"/>
</dbReference>
<dbReference type="GO" id="GO:0046872">
    <property type="term" value="F:metal ion binding"/>
    <property type="evidence" value="ECO:0007669"/>
    <property type="project" value="UniProtKB-KW"/>
</dbReference>
<dbReference type="InterPro" id="IPR045249">
    <property type="entry name" value="HARBI1-like"/>
</dbReference>
<evidence type="ECO:0000256" key="7">
    <source>
        <dbReference type="ARBA" id="ARBA00023242"/>
    </source>
</evidence>
<keyword evidence="7" id="KW-0539">Nucleus</keyword>
<evidence type="ECO:0000313" key="9">
    <source>
        <dbReference type="EMBL" id="KAJ3645370.1"/>
    </source>
</evidence>
<keyword evidence="4" id="KW-0540">Nuclease</keyword>
<dbReference type="Pfam" id="PF13359">
    <property type="entry name" value="DDE_Tnp_4"/>
    <property type="match status" value="1"/>
</dbReference>
<evidence type="ECO:0000256" key="1">
    <source>
        <dbReference type="ARBA" id="ARBA00001968"/>
    </source>
</evidence>
<comment type="subcellular location">
    <subcellularLocation>
        <location evidence="2">Nucleus</location>
    </subcellularLocation>
</comment>
<keyword evidence="5" id="KW-0479">Metal-binding</keyword>
<evidence type="ECO:0000256" key="6">
    <source>
        <dbReference type="ARBA" id="ARBA00022801"/>
    </source>
</evidence>
<comment type="similarity">
    <text evidence="3">Belongs to the HARBI1 family.</text>
</comment>
<dbReference type="PANTHER" id="PTHR22930:SF267">
    <property type="entry name" value="NUCLEASE HARBI1-RELATED"/>
    <property type="match status" value="1"/>
</dbReference>
<dbReference type="EMBL" id="JALNTZ010000007">
    <property type="protein sequence ID" value="KAJ3645370.1"/>
    <property type="molecule type" value="Genomic_DNA"/>
</dbReference>
<gene>
    <name evidence="9" type="ORF">Zmor_023036</name>
</gene>
<name>A0AA38HWG7_9CUCU</name>
<evidence type="ECO:0000259" key="8">
    <source>
        <dbReference type="Pfam" id="PF13359"/>
    </source>
</evidence>
<sequence length="362" mass="41050">MATAGAGAQQVLAGIIVGNFSESSDSDDEDQRLIRQPFTIRQISEKILYQQTRLNREVFNLKVLDLLTPYLTPNKKKGRYQHLTPMQKLYVALQFYATGSYQRLVGSSGRMSPSEVCQAIREVTDAFVAVSPQFIIFPDAEEYPAVKQNFYRLGITRHGRGFPHVLGAIDCTHVRIQAPTNRPEQYLNRHIYHSINVQLIVGPDLIIYNVFAEYPGSNHNSYIWRNSAVRDGLANGYFGEGWLVGDSGYPLEPWIMTPVGQVNTPAELLYNSVHISTRNPVERTNGVLKSRWRVLDSPLKYSPRKVCAITTACCVLHNICTRHNSGVNNLQEYLLHDDFPCQEPPNPNYANIRQNLIEQHFT</sequence>
<accession>A0AA38HWG7</accession>
<evidence type="ECO:0000256" key="4">
    <source>
        <dbReference type="ARBA" id="ARBA00022722"/>
    </source>
</evidence>
<protein>
    <recommendedName>
        <fullName evidence="8">DDE Tnp4 domain-containing protein</fullName>
    </recommendedName>
</protein>
<dbReference type="AlphaFoldDB" id="A0AA38HWG7"/>